<evidence type="ECO:0000313" key="2">
    <source>
        <dbReference type="EMBL" id="MCK8782734.1"/>
    </source>
</evidence>
<accession>A0ABT0IXX3</accession>
<protein>
    <submittedName>
        <fullName evidence="2">Uncharacterized protein</fullName>
    </submittedName>
</protein>
<keyword evidence="3" id="KW-1185">Reference proteome</keyword>
<dbReference type="RefSeq" id="WP_248684987.1">
    <property type="nucleotide sequence ID" value="NZ_JALPRY010000049.1"/>
</dbReference>
<organism evidence="2 3">
    <name type="scientific">Neorhizobium turbinariae</name>
    <dbReference type="NCBI Taxonomy" id="2937795"/>
    <lineage>
        <taxon>Bacteria</taxon>
        <taxon>Pseudomonadati</taxon>
        <taxon>Pseudomonadota</taxon>
        <taxon>Alphaproteobacteria</taxon>
        <taxon>Hyphomicrobiales</taxon>
        <taxon>Rhizobiaceae</taxon>
        <taxon>Rhizobium/Agrobacterium group</taxon>
        <taxon>Neorhizobium</taxon>
    </lineage>
</organism>
<dbReference type="Proteomes" id="UP001202827">
    <property type="component" value="Unassembled WGS sequence"/>
</dbReference>
<proteinExistence type="predicted"/>
<sequence length="81" mass="8807">MNRLLATVLDFWNLFLAFVIIIVTSSLVERYIVSAKFPSFVGYVLGAGLGVVVAATICGVIALLILIEQHLRVLTSGLDRD</sequence>
<name>A0ABT0IXX3_9HYPH</name>
<evidence type="ECO:0000313" key="3">
    <source>
        <dbReference type="Proteomes" id="UP001202827"/>
    </source>
</evidence>
<reference evidence="2 3" key="1">
    <citation type="submission" date="2022-04" db="EMBL/GenBank/DDBJ databases">
        <title>Rhizobium coralii sp. nov., isolated from coral Turbinaria peltata.</title>
        <authorList>
            <person name="Sun H."/>
        </authorList>
    </citation>
    <scope>NUCLEOTIDE SEQUENCE [LARGE SCALE GENOMIC DNA]</scope>
    <source>
        <strain evidence="2 3">NTR19</strain>
    </source>
</reference>
<feature type="transmembrane region" description="Helical" evidence="1">
    <location>
        <begin position="40"/>
        <end position="67"/>
    </location>
</feature>
<keyword evidence="1" id="KW-0812">Transmembrane</keyword>
<gene>
    <name evidence="2" type="ORF">M0654_22540</name>
</gene>
<keyword evidence="1" id="KW-1133">Transmembrane helix</keyword>
<dbReference type="EMBL" id="JALPRY010000049">
    <property type="protein sequence ID" value="MCK8782734.1"/>
    <property type="molecule type" value="Genomic_DNA"/>
</dbReference>
<evidence type="ECO:0000256" key="1">
    <source>
        <dbReference type="SAM" id="Phobius"/>
    </source>
</evidence>
<comment type="caution">
    <text evidence="2">The sequence shown here is derived from an EMBL/GenBank/DDBJ whole genome shotgun (WGS) entry which is preliminary data.</text>
</comment>
<feature type="transmembrane region" description="Helical" evidence="1">
    <location>
        <begin position="12"/>
        <end position="33"/>
    </location>
</feature>
<keyword evidence="1" id="KW-0472">Membrane</keyword>